<dbReference type="OrthoDB" id="7998642at2"/>
<organism evidence="1 2">
    <name type="scientific">Methylobacterium gnaphalii</name>
    <dbReference type="NCBI Taxonomy" id="1010610"/>
    <lineage>
        <taxon>Bacteria</taxon>
        <taxon>Pseudomonadati</taxon>
        <taxon>Pseudomonadota</taxon>
        <taxon>Alphaproteobacteria</taxon>
        <taxon>Hyphomicrobiales</taxon>
        <taxon>Methylobacteriaceae</taxon>
        <taxon>Methylobacterium</taxon>
    </lineage>
</organism>
<dbReference type="RefSeq" id="WP_147045527.1">
    <property type="nucleotide sequence ID" value="NZ_BJZV01000004.1"/>
</dbReference>
<evidence type="ECO:0000313" key="2">
    <source>
        <dbReference type="Proteomes" id="UP000321750"/>
    </source>
</evidence>
<gene>
    <name evidence="1" type="ORF">MGN01_10530</name>
</gene>
<protein>
    <submittedName>
        <fullName evidence="1">Uncharacterized protein</fullName>
    </submittedName>
</protein>
<dbReference type="EMBL" id="BJZV01000004">
    <property type="protein sequence ID" value="GEP09208.1"/>
    <property type="molecule type" value="Genomic_DNA"/>
</dbReference>
<keyword evidence="2" id="KW-1185">Reference proteome</keyword>
<dbReference type="AlphaFoldDB" id="A0A512JGV6"/>
<evidence type="ECO:0000313" key="1">
    <source>
        <dbReference type="EMBL" id="GEP09208.1"/>
    </source>
</evidence>
<name>A0A512JGV6_9HYPH</name>
<reference evidence="1 2" key="1">
    <citation type="submission" date="2019-07" db="EMBL/GenBank/DDBJ databases">
        <title>Whole genome shotgun sequence of Methylobacterium gnaphalii NBRC 107716.</title>
        <authorList>
            <person name="Hosoyama A."/>
            <person name="Uohara A."/>
            <person name="Ohji S."/>
            <person name="Ichikawa N."/>
        </authorList>
    </citation>
    <scope>NUCLEOTIDE SEQUENCE [LARGE SCALE GENOMIC DNA]</scope>
    <source>
        <strain evidence="1 2">NBRC 107716</strain>
    </source>
</reference>
<sequence length="90" mass="9901">MAFAIAPIEEPEPGERAYRAYRLTASGGICGVEHIEAGDDDEAKLLAAMIVNKHGVDLWERARYLASFPPLRAALRREEASPEHRVQEGG</sequence>
<dbReference type="Proteomes" id="UP000321750">
    <property type="component" value="Unassembled WGS sequence"/>
</dbReference>
<accession>A0A512JGV6</accession>
<comment type="caution">
    <text evidence="1">The sequence shown here is derived from an EMBL/GenBank/DDBJ whole genome shotgun (WGS) entry which is preliminary data.</text>
</comment>
<proteinExistence type="predicted"/>